<feature type="chain" id="PRO_5007838447" description="Secreted protein" evidence="1">
    <location>
        <begin position="19"/>
        <end position="165"/>
    </location>
</feature>
<dbReference type="AlphaFoldDB" id="A0A162PXE0"/>
<organism evidence="2 3">
    <name type="scientific">Phycomyces blakesleeanus (strain ATCC 8743b / DSM 1359 / FGSC 10004 / NBRC 33097 / NRRL 1555)</name>
    <dbReference type="NCBI Taxonomy" id="763407"/>
    <lineage>
        <taxon>Eukaryota</taxon>
        <taxon>Fungi</taxon>
        <taxon>Fungi incertae sedis</taxon>
        <taxon>Mucoromycota</taxon>
        <taxon>Mucoromycotina</taxon>
        <taxon>Mucoromycetes</taxon>
        <taxon>Mucorales</taxon>
        <taxon>Phycomycetaceae</taxon>
        <taxon>Phycomyces</taxon>
    </lineage>
</organism>
<reference evidence="3" key="1">
    <citation type="submission" date="2015-06" db="EMBL/GenBank/DDBJ databases">
        <title>Expansion of signal transduction pathways in fungi by whole-genome duplication.</title>
        <authorList>
            <consortium name="DOE Joint Genome Institute"/>
            <person name="Corrochano L.M."/>
            <person name="Kuo A."/>
            <person name="Marcet-Houben M."/>
            <person name="Polaino S."/>
            <person name="Salamov A."/>
            <person name="Villalobos J.M."/>
            <person name="Alvarez M.I."/>
            <person name="Avalos J."/>
            <person name="Benito E.P."/>
            <person name="Benoit I."/>
            <person name="Burger G."/>
            <person name="Camino L.P."/>
            <person name="Canovas D."/>
            <person name="Cerda-Olmedo E."/>
            <person name="Cheng J.-F."/>
            <person name="Dominguez A."/>
            <person name="Elias M."/>
            <person name="Eslava A.P."/>
            <person name="Glaser F."/>
            <person name="Grimwood J."/>
            <person name="Gutierrez G."/>
            <person name="Heitman J."/>
            <person name="Henrissat B."/>
            <person name="Iturriaga E.A."/>
            <person name="Lang B.F."/>
            <person name="Lavin J.L."/>
            <person name="Lee S."/>
            <person name="Li W."/>
            <person name="Lindquist E."/>
            <person name="Lopez-Garcia S."/>
            <person name="Luque E.M."/>
            <person name="Marcos A.T."/>
            <person name="Martin J."/>
            <person name="McCluskey K."/>
            <person name="Medina H.R."/>
            <person name="Miralles-Duran A."/>
            <person name="Miyazaki A."/>
            <person name="Munoz-Torres E."/>
            <person name="Oguiza J.A."/>
            <person name="Ohm R."/>
            <person name="Olmedo M."/>
            <person name="Orejas M."/>
            <person name="Ortiz-Castellanos L."/>
            <person name="Pisabarro A.G."/>
            <person name="Rodriguez-Romero J."/>
            <person name="Ruiz-Herrera J."/>
            <person name="Ruiz-Vazquez R."/>
            <person name="Sanz C."/>
            <person name="Schackwitz W."/>
            <person name="Schmutz J."/>
            <person name="Shahriari M."/>
            <person name="Shelest E."/>
            <person name="Silva-Franco F."/>
            <person name="Soanes D."/>
            <person name="Syed K."/>
            <person name="Tagua V.G."/>
            <person name="Talbot N.J."/>
            <person name="Thon M."/>
            <person name="De vries R.P."/>
            <person name="Wiebenga A."/>
            <person name="Yadav J.S."/>
            <person name="Braun E.L."/>
            <person name="Baker S."/>
            <person name="Garre V."/>
            <person name="Horwitz B."/>
            <person name="Torres-Martinez S."/>
            <person name="Idnurm A."/>
            <person name="Herrera-Estrella A."/>
            <person name="Gabaldon T."/>
            <person name="Grigoriev I.V."/>
        </authorList>
    </citation>
    <scope>NUCLEOTIDE SEQUENCE [LARGE SCALE GENOMIC DNA]</scope>
    <source>
        <strain evidence="3">NRRL 1555(-)</strain>
    </source>
</reference>
<evidence type="ECO:0000313" key="2">
    <source>
        <dbReference type="EMBL" id="OAD75086.1"/>
    </source>
</evidence>
<dbReference type="RefSeq" id="XP_018293126.1">
    <property type="nucleotide sequence ID" value="XM_018441858.1"/>
</dbReference>
<sequence>MFKCLWILILCSSLPILAQHFKVDGPVNNQKVYNSATVPIKYTILPQKIESVHTPTSLDVTFQWTRRNDSKLTQSLSAATGLCMDPNSDRSQSKSYTTYWKTPSCRFFLRYQATEWAFSFIFTPKYSQSSTTLTKNNHLEQAPITIPLDVHQNITSHPKCPPILI</sequence>
<name>A0A162PXE0_PHYB8</name>
<feature type="signal peptide" evidence="1">
    <location>
        <begin position="1"/>
        <end position="18"/>
    </location>
</feature>
<dbReference type="Proteomes" id="UP000077315">
    <property type="component" value="Unassembled WGS sequence"/>
</dbReference>
<gene>
    <name evidence="2" type="ORF">PHYBLDRAFT_67849</name>
</gene>
<keyword evidence="1" id="KW-0732">Signal</keyword>
<protein>
    <recommendedName>
        <fullName evidence="4">Secreted protein</fullName>
    </recommendedName>
</protein>
<dbReference type="GeneID" id="29002764"/>
<dbReference type="VEuPathDB" id="FungiDB:PHYBLDRAFT_67849"/>
<evidence type="ECO:0000313" key="3">
    <source>
        <dbReference type="Proteomes" id="UP000077315"/>
    </source>
</evidence>
<evidence type="ECO:0008006" key="4">
    <source>
        <dbReference type="Google" id="ProtNLM"/>
    </source>
</evidence>
<proteinExistence type="predicted"/>
<keyword evidence="3" id="KW-1185">Reference proteome</keyword>
<dbReference type="OrthoDB" id="2357290at2759"/>
<dbReference type="InParanoid" id="A0A162PXE0"/>
<accession>A0A162PXE0</accession>
<dbReference type="EMBL" id="KV440978">
    <property type="protein sequence ID" value="OAD75086.1"/>
    <property type="molecule type" value="Genomic_DNA"/>
</dbReference>
<evidence type="ECO:0000256" key="1">
    <source>
        <dbReference type="SAM" id="SignalP"/>
    </source>
</evidence>